<keyword evidence="2" id="KW-0539">Nucleus</keyword>
<dbReference type="AlphaFoldDB" id="A0A284R864"/>
<dbReference type="InterPro" id="IPR050613">
    <property type="entry name" value="Sec_Metabolite_Reg"/>
</dbReference>
<protein>
    <recommendedName>
        <fullName evidence="4">Zn(2)-C6 fungal-type domain-containing protein</fullName>
    </recommendedName>
</protein>
<evidence type="ECO:0000259" key="4">
    <source>
        <dbReference type="PROSITE" id="PS50048"/>
    </source>
</evidence>
<accession>A0A284R864</accession>
<dbReference type="SMART" id="SM00066">
    <property type="entry name" value="GAL4"/>
    <property type="match status" value="1"/>
</dbReference>
<dbReference type="GO" id="GO:0008270">
    <property type="term" value="F:zinc ion binding"/>
    <property type="evidence" value="ECO:0007669"/>
    <property type="project" value="InterPro"/>
</dbReference>
<evidence type="ECO:0000256" key="2">
    <source>
        <dbReference type="ARBA" id="ARBA00023242"/>
    </source>
</evidence>
<dbReference type="PANTHER" id="PTHR31001:SF88">
    <property type="entry name" value="TRANSCRIPTION FACTOR PDR3"/>
    <property type="match status" value="1"/>
</dbReference>
<evidence type="ECO:0000313" key="5">
    <source>
        <dbReference type="EMBL" id="SJL04916.1"/>
    </source>
</evidence>
<dbReference type="InterPro" id="IPR001138">
    <property type="entry name" value="Zn2Cys6_DnaBD"/>
</dbReference>
<feature type="region of interest" description="Disordered" evidence="3">
    <location>
        <begin position="50"/>
        <end position="74"/>
    </location>
</feature>
<feature type="region of interest" description="Disordered" evidence="3">
    <location>
        <begin position="570"/>
        <end position="593"/>
    </location>
</feature>
<proteinExistence type="predicted"/>
<dbReference type="Pfam" id="PF00172">
    <property type="entry name" value="Zn_clus"/>
    <property type="match status" value="1"/>
</dbReference>
<dbReference type="OrthoDB" id="2548401at2759"/>
<dbReference type="SUPFAM" id="SSF57701">
    <property type="entry name" value="Zn2/Cys6 DNA-binding domain"/>
    <property type="match status" value="1"/>
</dbReference>
<keyword evidence="6" id="KW-1185">Reference proteome</keyword>
<dbReference type="PANTHER" id="PTHR31001">
    <property type="entry name" value="UNCHARACTERIZED TRANSCRIPTIONAL REGULATORY PROTEIN"/>
    <property type="match status" value="1"/>
</dbReference>
<dbReference type="Proteomes" id="UP000219338">
    <property type="component" value="Unassembled WGS sequence"/>
</dbReference>
<evidence type="ECO:0000313" key="6">
    <source>
        <dbReference type="Proteomes" id="UP000219338"/>
    </source>
</evidence>
<dbReference type="CDD" id="cd00067">
    <property type="entry name" value="GAL4"/>
    <property type="match status" value="1"/>
</dbReference>
<sequence>MPTLKKNPKTTYGRIFGAACISCRRTKTKCDINNPCLNCQRHGLADKCRRVTPKTKTRARNSHKEDAVSGPKIKSPSRCVASEALQQLPFVASSSSVIAISPIDTSELAKELPNYRESCRLCQAYSDLVPWLFGAASAQQVMTEVLPGWYDQGLPKLEGRVNELSLLFAVLSLGVLSDPAGQKACVTSQSTAYRRLSEAALNAHSGTKSVMYTQACALLALCEAITTGENTGRLQKLRSAALEISIKMARTKTLLEDVIVTDALQACVLSISAFDLRPSWQLAQSLAMSYPPLVPVECNASQQNEGNFDFHLWKATFTFDHLLPIIQNNEERWPKYKAVLKLSRRLQKQRLPECSQGDCPKGGQLPENLAFWLPRNYIQLAAVYLHMHFFEHVLLESPARPTQSKYSLSYISAYCNAWDLISSAKILFDQFPAPLACVWDYWLHVFLATVVVYLVAKKVSDSIIHQEAMTRLKSAERLFESAAMYGGRAAFLHPEVRAIVACLEVDSGGTTSMDEDQEDQHSLMEENEDLWTEDDDGSLNGSCMGDEDEGEWLLSAENDCDEGQHVLMDPRGAEDETDGYAIDGKHSYPRPMKDRIEEGGVFIGKIAGGESPKCFPVIQKTEGHHFAADGLWARSDRFFDPVLSQSYANDFSCHMDPNRVFNLHNSMGMDHQHNFNLFLPSLNNDGRADTDTFKAIASPMQGYSLFPLEGGVSFDFSGVGGASLIDALDAPLNTPFDSNISNAQGCPQPHLQQPAICSHVIETSLGHDQVSTDVVGIEMDPPDGYAMDPALEMWFEGMSSIF</sequence>
<feature type="compositionally biased region" description="Basic residues" evidence="3">
    <location>
        <begin position="50"/>
        <end position="61"/>
    </location>
</feature>
<gene>
    <name evidence="5" type="ORF">ARMOST_08287</name>
</gene>
<dbReference type="CDD" id="cd12148">
    <property type="entry name" value="fungal_TF_MHR"/>
    <property type="match status" value="1"/>
</dbReference>
<comment type="subcellular location">
    <subcellularLocation>
        <location evidence="1">Nucleus</location>
    </subcellularLocation>
</comment>
<feature type="compositionally biased region" description="Basic and acidic residues" evidence="3">
    <location>
        <begin position="583"/>
        <end position="593"/>
    </location>
</feature>
<feature type="domain" description="Zn(2)-C6 fungal-type" evidence="4">
    <location>
        <begin position="19"/>
        <end position="50"/>
    </location>
</feature>
<dbReference type="PROSITE" id="PS50048">
    <property type="entry name" value="ZN2_CY6_FUNGAL_2"/>
    <property type="match status" value="1"/>
</dbReference>
<dbReference type="Gene3D" id="4.10.240.10">
    <property type="entry name" value="Zn(2)-C6 fungal-type DNA-binding domain"/>
    <property type="match status" value="1"/>
</dbReference>
<dbReference type="EMBL" id="FUEG01000005">
    <property type="protein sequence ID" value="SJL04916.1"/>
    <property type="molecule type" value="Genomic_DNA"/>
</dbReference>
<dbReference type="InterPro" id="IPR036864">
    <property type="entry name" value="Zn2-C6_fun-type_DNA-bd_sf"/>
</dbReference>
<dbReference type="PROSITE" id="PS00463">
    <property type="entry name" value="ZN2_CY6_FUNGAL_1"/>
    <property type="match status" value="1"/>
</dbReference>
<dbReference type="GO" id="GO:0005634">
    <property type="term" value="C:nucleus"/>
    <property type="evidence" value="ECO:0007669"/>
    <property type="project" value="UniProtKB-SubCell"/>
</dbReference>
<reference evidence="6" key="1">
    <citation type="journal article" date="2017" name="Nat. Ecol. Evol.">
        <title>Genome expansion and lineage-specific genetic innovations in the forest pathogenic fungi Armillaria.</title>
        <authorList>
            <person name="Sipos G."/>
            <person name="Prasanna A.N."/>
            <person name="Walter M.C."/>
            <person name="O'Connor E."/>
            <person name="Balint B."/>
            <person name="Krizsan K."/>
            <person name="Kiss B."/>
            <person name="Hess J."/>
            <person name="Varga T."/>
            <person name="Slot J."/>
            <person name="Riley R."/>
            <person name="Boka B."/>
            <person name="Rigling D."/>
            <person name="Barry K."/>
            <person name="Lee J."/>
            <person name="Mihaltcheva S."/>
            <person name="LaButti K."/>
            <person name="Lipzen A."/>
            <person name="Waldron R."/>
            <person name="Moloney N.M."/>
            <person name="Sperisen C."/>
            <person name="Kredics L."/>
            <person name="Vagvoelgyi C."/>
            <person name="Patrignani A."/>
            <person name="Fitzpatrick D."/>
            <person name="Nagy I."/>
            <person name="Doyle S."/>
            <person name="Anderson J.B."/>
            <person name="Grigoriev I.V."/>
            <person name="Gueldener U."/>
            <person name="Muensterkoetter M."/>
            <person name="Nagy L.G."/>
        </authorList>
    </citation>
    <scope>NUCLEOTIDE SEQUENCE [LARGE SCALE GENOMIC DNA]</scope>
    <source>
        <strain evidence="6">C18/9</strain>
    </source>
</reference>
<evidence type="ECO:0000256" key="3">
    <source>
        <dbReference type="SAM" id="MobiDB-lite"/>
    </source>
</evidence>
<organism evidence="5 6">
    <name type="scientific">Armillaria ostoyae</name>
    <name type="common">Armillaria root rot fungus</name>
    <dbReference type="NCBI Taxonomy" id="47428"/>
    <lineage>
        <taxon>Eukaryota</taxon>
        <taxon>Fungi</taxon>
        <taxon>Dikarya</taxon>
        <taxon>Basidiomycota</taxon>
        <taxon>Agaricomycotina</taxon>
        <taxon>Agaricomycetes</taxon>
        <taxon>Agaricomycetidae</taxon>
        <taxon>Agaricales</taxon>
        <taxon>Marasmiineae</taxon>
        <taxon>Physalacriaceae</taxon>
        <taxon>Armillaria</taxon>
    </lineage>
</organism>
<dbReference type="GO" id="GO:0000981">
    <property type="term" value="F:DNA-binding transcription factor activity, RNA polymerase II-specific"/>
    <property type="evidence" value="ECO:0007669"/>
    <property type="project" value="InterPro"/>
</dbReference>
<evidence type="ECO:0000256" key="1">
    <source>
        <dbReference type="ARBA" id="ARBA00004123"/>
    </source>
</evidence>
<name>A0A284R864_ARMOS</name>